<organism evidence="1 2">
    <name type="scientific">Halorubrum ezzemoulense</name>
    <name type="common">Halorubrum chaoviator</name>
    <dbReference type="NCBI Taxonomy" id="337243"/>
    <lineage>
        <taxon>Archaea</taxon>
        <taxon>Methanobacteriati</taxon>
        <taxon>Methanobacteriota</taxon>
        <taxon>Stenosarchaea group</taxon>
        <taxon>Halobacteria</taxon>
        <taxon>Halobacteriales</taxon>
        <taxon>Haloferacaceae</taxon>
        <taxon>Halorubrum</taxon>
    </lineage>
</organism>
<protein>
    <submittedName>
        <fullName evidence="1">Uncharacterized protein</fullName>
    </submittedName>
</protein>
<dbReference type="EMBL" id="NHPB01000016">
    <property type="protein sequence ID" value="OYR72354.1"/>
    <property type="molecule type" value="Genomic_DNA"/>
</dbReference>
<sequence>MPMTDHTQKATIGALAALIALIGLVGIGAVAPAAAAPADNVTVTSNDAVATDATPSWIAGDEGDVAVDLGDSSLSAANVTLQSAELTVSDEFPAEIVGTQINASDIGSGDAGDTATIDILVDGDVHETVTIEVIDPSVTTAEVAVSELNGSSVTVAVDTDELPASGVYSTRGGRNSSEIGVGIGLVHDGEQINGDRISTTDDQGIANLSAGDRLTDPASLPPDGNVTISTTDAVTEITVGGETVYREQATPITGVTGDDSPLSSLSDTQLLAVAAAVAIGVLAVAGRAD</sequence>
<evidence type="ECO:0000313" key="2">
    <source>
        <dbReference type="Proteomes" id="UP000216758"/>
    </source>
</evidence>
<comment type="caution">
    <text evidence="1">The sequence shown here is derived from an EMBL/GenBank/DDBJ whole genome shotgun (WGS) entry which is preliminary data.</text>
</comment>
<proteinExistence type="predicted"/>
<gene>
    <name evidence="1" type="ORF">DJ78_03095</name>
</gene>
<accession>A0A256JTX7</accession>
<reference evidence="1 2" key="1">
    <citation type="journal article" date="2014" name="Front. Microbiol.">
        <title>Population and genomic analysis of the genus Halorubrum.</title>
        <authorList>
            <person name="Fullmer M.S."/>
            <person name="Soucy S.M."/>
            <person name="Swithers K.S."/>
            <person name="Makkay A.M."/>
            <person name="Wheeler R."/>
            <person name="Ventosa A."/>
            <person name="Gogarten J.P."/>
            <person name="Papke R.T."/>
        </authorList>
    </citation>
    <scope>NUCLEOTIDE SEQUENCE [LARGE SCALE GENOMIC DNA]</scope>
    <source>
        <strain evidence="1 2">G37</strain>
    </source>
</reference>
<dbReference type="Proteomes" id="UP000216758">
    <property type="component" value="Unassembled WGS sequence"/>
</dbReference>
<name>A0A256JTX7_HALEZ</name>
<evidence type="ECO:0000313" key="1">
    <source>
        <dbReference type="EMBL" id="OYR72354.1"/>
    </source>
</evidence>
<dbReference type="AlphaFoldDB" id="A0A256JTX7"/>